<feature type="region of interest" description="Disordered" evidence="1">
    <location>
        <begin position="1"/>
        <end position="75"/>
    </location>
</feature>
<accession>A0A6P8II50</accession>
<feature type="compositionally biased region" description="Basic and acidic residues" evidence="1">
    <location>
        <begin position="24"/>
        <end position="34"/>
    </location>
</feature>
<dbReference type="GeneID" id="116301325"/>
<evidence type="ECO:0000256" key="1">
    <source>
        <dbReference type="SAM" id="MobiDB-lite"/>
    </source>
</evidence>
<dbReference type="Pfam" id="PF20700">
    <property type="entry name" value="Mutator"/>
    <property type="match status" value="1"/>
</dbReference>
<organism evidence="3 4">
    <name type="scientific">Actinia tenebrosa</name>
    <name type="common">Australian red waratah sea anemone</name>
    <dbReference type="NCBI Taxonomy" id="6105"/>
    <lineage>
        <taxon>Eukaryota</taxon>
        <taxon>Metazoa</taxon>
        <taxon>Cnidaria</taxon>
        <taxon>Anthozoa</taxon>
        <taxon>Hexacorallia</taxon>
        <taxon>Actiniaria</taxon>
        <taxon>Actiniidae</taxon>
        <taxon>Actinia</taxon>
    </lineage>
</organism>
<dbReference type="OrthoDB" id="5989419at2759"/>
<feature type="compositionally biased region" description="Low complexity" evidence="1">
    <location>
        <begin position="58"/>
        <end position="68"/>
    </location>
</feature>
<dbReference type="Proteomes" id="UP000515163">
    <property type="component" value="Unplaced"/>
</dbReference>
<dbReference type="RefSeq" id="XP_031566223.1">
    <property type="nucleotide sequence ID" value="XM_031710363.1"/>
</dbReference>
<feature type="domain" description="Mutator-like transposase" evidence="2">
    <location>
        <begin position="115"/>
        <end position="440"/>
    </location>
</feature>
<protein>
    <submittedName>
        <fullName evidence="4">Uncharacterized protein LOC116301325</fullName>
    </submittedName>
</protein>
<keyword evidence="3" id="KW-1185">Reference proteome</keyword>
<dbReference type="AlphaFoldDB" id="A0A6P8II50"/>
<dbReference type="KEGG" id="aten:116301325"/>
<dbReference type="InParanoid" id="A0A6P8II50"/>
<proteinExistence type="predicted"/>
<reference evidence="4" key="1">
    <citation type="submission" date="2025-08" db="UniProtKB">
        <authorList>
            <consortium name="RefSeq"/>
        </authorList>
    </citation>
    <scope>IDENTIFICATION</scope>
    <source>
        <tissue evidence="4">Tentacle</tissue>
    </source>
</reference>
<evidence type="ECO:0000313" key="3">
    <source>
        <dbReference type="Proteomes" id="UP000515163"/>
    </source>
</evidence>
<gene>
    <name evidence="4" type="primary">LOC116301325</name>
</gene>
<dbReference type="InterPro" id="IPR049012">
    <property type="entry name" value="Mutator_transp_dom"/>
</dbReference>
<evidence type="ECO:0000313" key="4">
    <source>
        <dbReference type="RefSeq" id="XP_031566223.1"/>
    </source>
</evidence>
<sequence length="442" mass="48801">MPTRKRNFMASTVSYSKRKKRRKSADEFPADRKTALARSDLGSYYDQPASWPEDFEKSPSLGSSSSAKKLGRTKEDEQKTNYFSVVNNTLTRPGLAIVDGHSLQSGLELSATCNFCGDEIEVLEDITTKHGLGAVWMIQCRNSECEGRSLTKTFPTSPKSGHFEVNRSVVLAVRSIGRGHSAAQKFCSIMGLPQPPNHSRWSEHSKVIQEKCKEILGEELQQSALELRDVHNAKNDSTVDVGVSLDDSGCTRGWSATDACVGVISTDTGKVVDVVHKTSSCSECKKMDAPREKGEVDKMNYLSWFLEHEPKCMLNHEGSSSAMEAAGAVELYQRSVEKNLRYIPFIGDGDSKAYSEVCQAHPYDPAVFIPKEECVSHVTKRMGTALRALTKECKGRKLRDGKGLTGKGSLTVKRIDKIQDFYGLATRRNKGDAKKMAKAVVQ</sequence>
<name>A0A6P8II50_ACTTE</name>
<evidence type="ECO:0000259" key="2">
    <source>
        <dbReference type="Pfam" id="PF20700"/>
    </source>
</evidence>